<comment type="caution">
    <text evidence="10">The sequence shown here is derived from an EMBL/GenBank/DDBJ whole genome shotgun (WGS) entry which is preliminary data.</text>
</comment>
<evidence type="ECO:0000259" key="9">
    <source>
        <dbReference type="Pfam" id="PF12871"/>
    </source>
</evidence>
<keyword evidence="3 7" id="KW-0507">mRNA processing</keyword>
<evidence type="ECO:0000256" key="8">
    <source>
        <dbReference type="SAM" id="MobiDB-lite"/>
    </source>
</evidence>
<feature type="compositionally biased region" description="Basic residues" evidence="8">
    <location>
        <begin position="337"/>
        <end position="352"/>
    </location>
</feature>
<evidence type="ECO:0000256" key="4">
    <source>
        <dbReference type="ARBA" id="ARBA00022728"/>
    </source>
</evidence>
<name>A0AAN7MCW1_TRANT</name>
<dbReference type="Pfam" id="PF03371">
    <property type="entry name" value="PRP38"/>
    <property type="match status" value="1"/>
</dbReference>
<evidence type="ECO:0000256" key="6">
    <source>
        <dbReference type="ARBA" id="ARBA00023242"/>
    </source>
</evidence>
<dbReference type="AlphaFoldDB" id="A0AAN7MCW1"/>
<dbReference type="Proteomes" id="UP001346149">
    <property type="component" value="Unassembled WGS sequence"/>
</dbReference>
<feature type="region of interest" description="Disordered" evidence="8">
    <location>
        <begin position="183"/>
        <end position="403"/>
    </location>
</feature>
<feature type="compositionally biased region" description="Basic and acidic residues" evidence="8">
    <location>
        <begin position="244"/>
        <end position="316"/>
    </location>
</feature>
<comment type="subcellular location">
    <subcellularLocation>
        <location evidence="1 7">Nucleus</location>
    </subcellularLocation>
</comment>
<keyword evidence="11" id="KW-1185">Reference proteome</keyword>
<dbReference type="PANTHER" id="PTHR23142">
    <property type="entry name" value="PRE-MRNA-SPLICING FACTOR 38A-RELATED"/>
    <property type="match status" value="1"/>
</dbReference>
<comment type="function">
    <text evidence="7">Required for pre-mRNA splicing.</text>
</comment>
<keyword evidence="5 7" id="KW-0508">mRNA splicing</keyword>
<keyword evidence="6 7" id="KW-0539">Nucleus</keyword>
<keyword evidence="4 7" id="KW-0747">Spliceosome</keyword>
<sequence>MANRTDPTAKSIRGTNPQNLIEKIVRSKIYQNTYWKEQCFGLTAETLVDKAMELDHVGGTFGGSRKPTPFLCLVLKMLQIQPEKDIVVEFIKNEDYKYVRVLGAFYLRITGTDADVYRYLEPLYNDYRKVRQKSPEGAFSLTHVDEVIDDLLTKDYSCDIALPRIKKRWTLESLGSLDPRKSALEDDFEEEEEKEENEQLAEDLDDGAEKKDHYRGKSPVRDRDRDRDRDQDRRKRDSQRHRGRDYERDYYDRDYGRERGRTRDRDHDREKDGDKERDRDRHRLRDEREYRRERDREREREGRERDRRERDRDRRRSLSRSRSRSRDRKDRDGADNRKRRHARASMSPRRHGERAYDSRAQDEPKKKKEKKEKGKDDGTDHPDPEIAEANRLRASLGLKPLKL</sequence>
<organism evidence="10 11">
    <name type="scientific">Trapa natans</name>
    <name type="common">Water chestnut</name>
    <dbReference type="NCBI Taxonomy" id="22666"/>
    <lineage>
        <taxon>Eukaryota</taxon>
        <taxon>Viridiplantae</taxon>
        <taxon>Streptophyta</taxon>
        <taxon>Embryophyta</taxon>
        <taxon>Tracheophyta</taxon>
        <taxon>Spermatophyta</taxon>
        <taxon>Magnoliopsida</taxon>
        <taxon>eudicotyledons</taxon>
        <taxon>Gunneridae</taxon>
        <taxon>Pentapetalae</taxon>
        <taxon>rosids</taxon>
        <taxon>malvids</taxon>
        <taxon>Myrtales</taxon>
        <taxon>Lythraceae</taxon>
        <taxon>Trapa</taxon>
    </lineage>
</organism>
<evidence type="ECO:0000256" key="5">
    <source>
        <dbReference type="ARBA" id="ARBA00023187"/>
    </source>
</evidence>
<feature type="compositionally biased region" description="Basic residues" evidence="8">
    <location>
        <begin position="317"/>
        <end position="326"/>
    </location>
</feature>
<evidence type="ECO:0000256" key="7">
    <source>
        <dbReference type="RuleBase" id="RU367025"/>
    </source>
</evidence>
<dbReference type="InterPro" id="IPR005037">
    <property type="entry name" value="PRP38"/>
</dbReference>
<evidence type="ECO:0000256" key="3">
    <source>
        <dbReference type="ARBA" id="ARBA00022664"/>
    </source>
</evidence>
<dbReference type="GO" id="GO:0005681">
    <property type="term" value="C:spliceosomal complex"/>
    <property type="evidence" value="ECO:0007669"/>
    <property type="project" value="UniProtKB-KW"/>
</dbReference>
<protein>
    <recommendedName>
        <fullName evidence="7">Pre-mRNA-splicing factor 38</fullName>
    </recommendedName>
</protein>
<dbReference type="EMBL" id="JAXQNO010000002">
    <property type="protein sequence ID" value="KAK4803304.1"/>
    <property type="molecule type" value="Genomic_DNA"/>
</dbReference>
<feature type="compositionally biased region" description="Basic and acidic residues" evidence="8">
    <location>
        <begin position="353"/>
        <end position="391"/>
    </location>
</feature>
<accession>A0AAN7MCW1</accession>
<comment type="similarity">
    <text evidence="2 7">Belongs to the PRP38 family.</text>
</comment>
<reference evidence="10 11" key="1">
    <citation type="journal article" date="2023" name="Hortic Res">
        <title>Pangenome of water caltrop reveals structural variations and asymmetric subgenome divergence after allopolyploidization.</title>
        <authorList>
            <person name="Zhang X."/>
            <person name="Chen Y."/>
            <person name="Wang L."/>
            <person name="Yuan Y."/>
            <person name="Fang M."/>
            <person name="Shi L."/>
            <person name="Lu R."/>
            <person name="Comes H.P."/>
            <person name="Ma Y."/>
            <person name="Chen Y."/>
            <person name="Huang G."/>
            <person name="Zhou Y."/>
            <person name="Zheng Z."/>
            <person name="Qiu Y."/>
        </authorList>
    </citation>
    <scope>NUCLEOTIDE SEQUENCE [LARGE SCALE GENOMIC DNA]</scope>
    <source>
        <strain evidence="10">F231</strain>
    </source>
</reference>
<evidence type="ECO:0000256" key="1">
    <source>
        <dbReference type="ARBA" id="ARBA00004123"/>
    </source>
</evidence>
<feature type="compositionally biased region" description="Basic and acidic residues" evidence="8">
    <location>
        <begin position="219"/>
        <end position="235"/>
    </location>
</feature>
<dbReference type="GO" id="GO:0000398">
    <property type="term" value="P:mRNA splicing, via spliceosome"/>
    <property type="evidence" value="ECO:0007669"/>
    <property type="project" value="UniProtKB-UniRule"/>
</dbReference>
<evidence type="ECO:0000256" key="2">
    <source>
        <dbReference type="ARBA" id="ARBA00006164"/>
    </source>
</evidence>
<feature type="compositionally biased region" description="Basic and acidic residues" evidence="8">
    <location>
        <begin position="327"/>
        <end position="336"/>
    </location>
</feature>
<feature type="domain" description="Pre-mRNA-splicing factor 38 C-terminal" evidence="9">
    <location>
        <begin position="179"/>
        <end position="270"/>
    </location>
</feature>
<proteinExistence type="inferred from homology"/>
<evidence type="ECO:0000313" key="10">
    <source>
        <dbReference type="EMBL" id="KAK4803304.1"/>
    </source>
</evidence>
<evidence type="ECO:0000313" key="11">
    <source>
        <dbReference type="Proteomes" id="UP001346149"/>
    </source>
</evidence>
<gene>
    <name evidence="10" type="ORF">SAY86_001507</name>
</gene>
<dbReference type="Pfam" id="PF12871">
    <property type="entry name" value="PRP38_assoc"/>
    <property type="match status" value="1"/>
</dbReference>
<dbReference type="InterPro" id="IPR024767">
    <property type="entry name" value="PRP38_C"/>
</dbReference>
<feature type="compositionally biased region" description="Acidic residues" evidence="8">
    <location>
        <begin position="185"/>
        <end position="206"/>
    </location>
</feature>